<dbReference type="EMBL" id="BORW01000016">
    <property type="protein sequence ID" value="GIO68249.1"/>
    <property type="molecule type" value="Genomic_DNA"/>
</dbReference>
<comment type="caution">
    <text evidence="2">The sequence shown here is derived from an EMBL/GenBank/DDBJ whole genome shotgun (WGS) entry which is preliminary data.</text>
</comment>
<feature type="domain" description="N-acetyltransferase" evidence="1">
    <location>
        <begin position="135"/>
        <end position="274"/>
    </location>
</feature>
<evidence type="ECO:0000259" key="1">
    <source>
        <dbReference type="PROSITE" id="PS51186"/>
    </source>
</evidence>
<dbReference type="Proteomes" id="UP000680638">
    <property type="component" value="Unassembled WGS sequence"/>
</dbReference>
<protein>
    <submittedName>
        <fullName evidence="2">N-acetyltransferase</fullName>
    </submittedName>
</protein>
<dbReference type="InterPro" id="IPR016181">
    <property type="entry name" value="Acyl_CoA_acyltransferase"/>
</dbReference>
<dbReference type="RefSeq" id="WP_212950681.1">
    <property type="nucleotide sequence ID" value="NZ_BORW01000016.1"/>
</dbReference>
<proteinExistence type="predicted"/>
<keyword evidence="3" id="KW-1185">Reference proteome</keyword>
<sequence>MEALPVIREALAKQIRQSEIDFTTSRIRSIGEQEGNPQGVEIQTFGNAVSYYIRTMPWGVFNSVKGLSDEDMDRVAEIIQFYRERDRAFELDIDPVGTSPELLRHLTENGLAHRRFHSVLYGLPAPEAPGLPSGISIRPVENEADFDVYAGIHCIGSGMDIRHKHHFIQNNIGLLNRPGWNLFMASWHGRPAAVGVMHISGRTASLTLAATHPEFRNKGLQTSLLKWRLHEAYKAECELVAAQAAFGSTSQNNMERAGLRIAWTRAVWAPIAER</sequence>
<dbReference type="Gene3D" id="3.40.630.30">
    <property type="match status" value="1"/>
</dbReference>
<name>A0ABQ4LYH2_9BACL</name>
<organism evidence="2 3">
    <name type="scientific">Paenibacillus cookii</name>
    <dbReference type="NCBI Taxonomy" id="157839"/>
    <lineage>
        <taxon>Bacteria</taxon>
        <taxon>Bacillati</taxon>
        <taxon>Bacillota</taxon>
        <taxon>Bacilli</taxon>
        <taxon>Bacillales</taxon>
        <taxon>Paenibacillaceae</taxon>
        <taxon>Paenibacillus</taxon>
    </lineage>
</organism>
<dbReference type="InterPro" id="IPR000182">
    <property type="entry name" value="GNAT_dom"/>
</dbReference>
<evidence type="ECO:0000313" key="3">
    <source>
        <dbReference type="Proteomes" id="UP000680638"/>
    </source>
</evidence>
<dbReference type="SUPFAM" id="SSF55729">
    <property type="entry name" value="Acyl-CoA N-acyltransferases (Nat)"/>
    <property type="match status" value="1"/>
</dbReference>
<dbReference type="PROSITE" id="PS51186">
    <property type="entry name" value="GNAT"/>
    <property type="match status" value="1"/>
</dbReference>
<dbReference type="CDD" id="cd04301">
    <property type="entry name" value="NAT_SF"/>
    <property type="match status" value="1"/>
</dbReference>
<gene>
    <name evidence="2" type="ORF">J21TS3_30700</name>
</gene>
<reference evidence="2 3" key="1">
    <citation type="submission" date="2021-03" db="EMBL/GenBank/DDBJ databases">
        <title>Antimicrobial resistance genes in bacteria isolated from Japanese honey, and their potential for conferring macrolide and lincosamide resistance in the American foulbrood pathogen Paenibacillus larvae.</title>
        <authorList>
            <person name="Okamoto M."/>
            <person name="Kumagai M."/>
            <person name="Kanamori H."/>
            <person name="Takamatsu D."/>
        </authorList>
    </citation>
    <scope>NUCLEOTIDE SEQUENCE [LARGE SCALE GENOMIC DNA]</scope>
    <source>
        <strain evidence="2 3">J21TS3</strain>
    </source>
</reference>
<accession>A0ABQ4LYH2</accession>
<evidence type="ECO:0000313" key="2">
    <source>
        <dbReference type="EMBL" id="GIO68249.1"/>
    </source>
</evidence>